<evidence type="ECO:0000256" key="18">
    <source>
        <dbReference type="ARBA" id="ARBA00068515"/>
    </source>
</evidence>
<gene>
    <name evidence="25" type="ORF">K491DRAFT_630958</name>
</gene>
<evidence type="ECO:0000313" key="25">
    <source>
        <dbReference type="EMBL" id="KAF2655032.1"/>
    </source>
</evidence>
<evidence type="ECO:0000256" key="1">
    <source>
        <dbReference type="ARBA" id="ARBA00001917"/>
    </source>
</evidence>
<dbReference type="InterPro" id="IPR037458">
    <property type="entry name" value="L-MDH/L-LDH_FMN-bd"/>
</dbReference>
<reference evidence="25" key="1">
    <citation type="journal article" date="2020" name="Stud. Mycol.">
        <title>101 Dothideomycetes genomes: a test case for predicting lifestyles and emergence of pathogens.</title>
        <authorList>
            <person name="Haridas S."/>
            <person name="Albert R."/>
            <person name="Binder M."/>
            <person name="Bloem J."/>
            <person name="Labutti K."/>
            <person name="Salamov A."/>
            <person name="Andreopoulos B."/>
            <person name="Baker S."/>
            <person name="Barry K."/>
            <person name="Bills G."/>
            <person name="Bluhm B."/>
            <person name="Cannon C."/>
            <person name="Castanera R."/>
            <person name="Culley D."/>
            <person name="Daum C."/>
            <person name="Ezra D."/>
            <person name="Gonzalez J."/>
            <person name="Henrissat B."/>
            <person name="Kuo A."/>
            <person name="Liang C."/>
            <person name="Lipzen A."/>
            <person name="Lutzoni F."/>
            <person name="Magnuson J."/>
            <person name="Mondo S."/>
            <person name="Nolan M."/>
            <person name="Ohm R."/>
            <person name="Pangilinan J."/>
            <person name="Park H.-J."/>
            <person name="Ramirez L."/>
            <person name="Alfaro M."/>
            <person name="Sun H."/>
            <person name="Tritt A."/>
            <person name="Yoshinaga Y."/>
            <person name="Zwiers L.-H."/>
            <person name="Turgeon B."/>
            <person name="Goodwin S."/>
            <person name="Spatafora J."/>
            <person name="Crous P."/>
            <person name="Grigoriev I."/>
        </authorList>
    </citation>
    <scope>NUCLEOTIDE SEQUENCE</scope>
    <source>
        <strain evidence="25">CBS 122681</strain>
    </source>
</reference>
<dbReference type="GO" id="GO:0020037">
    <property type="term" value="F:heme binding"/>
    <property type="evidence" value="ECO:0007669"/>
    <property type="project" value="InterPro"/>
</dbReference>
<evidence type="ECO:0000256" key="11">
    <source>
        <dbReference type="ARBA" id="ARBA00023002"/>
    </source>
</evidence>
<comment type="cofactor">
    <cofactor evidence="2">
        <name>heme b</name>
        <dbReference type="ChEBI" id="CHEBI:60344"/>
    </cofactor>
</comment>
<comment type="subcellular location">
    <subcellularLocation>
        <location evidence="3">Mitochondrion intermembrane space</location>
    </subcellularLocation>
</comment>
<dbReference type="InterPro" id="IPR036400">
    <property type="entry name" value="Cyt_B5-like_heme/steroid_sf"/>
</dbReference>
<comment type="cofactor">
    <cofactor evidence="1">
        <name>FMN</name>
        <dbReference type="ChEBI" id="CHEBI:58210"/>
    </cofactor>
</comment>
<dbReference type="InterPro" id="IPR037396">
    <property type="entry name" value="FMN_HAD"/>
</dbReference>
<dbReference type="SUPFAM" id="SSF55856">
    <property type="entry name" value="Cytochrome b5-like heme/steroid binding domain"/>
    <property type="match status" value="1"/>
</dbReference>
<keyword evidence="8" id="KW-0288">FMN</keyword>
<dbReference type="PANTHER" id="PTHR10578:SF104">
    <property type="entry name" value="CYTOCHROME B2, MITOCHONDRIAL-RELATED"/>
    <property type="match status" value="1"/>
</dbReference>
<evidence type="ECO:0000256" key="2">
    <source>
        <dbReference type="ARBA" id="ARBA00001970"/>
    </source>
</evidence>
<feature type="region of interest" description="Disordered" evidence="22">
    <location>
        <begin position="99"/>
        <end position="119"/>
    </location>
</feature>
<dbReference type="PROSITE" id="PS51349">
    <property type="entry name" value="FMN_HYDROXY_ACID_DH_2"/>
    <property type="match status" value="1"/>
</dbReference>
<dbReference type="InterPro" id="IPR013785">
    <property type="entry name" value="Aldolase_TIM"/>
</dbReference>
<dbReference type="Gene3D" id="3.10.120.10">
    <property type="entry name" value="Cytochrome b5-like heme/steroid binding domain"/>
    <property type="match status" value="1"/>
</dbReference>
<dbReference type="InterPro" id="IPR000262">
    <property type="entry name" value="FMN-dep_DH"/>
</dbReference>
<evidence type="ECO:0000256" key="5">
    <source>
        <dbReference type="ARBA" id="ARBA00022448"/>
    </source>
</evidence>
<dbReference type="GO" id="GO:0004460">
    <property type="term" value="F:L-lactate dehydrogenase (cytochrome) activity"/>
    <property type="evidence" value="ECO:0007669"/>
    <property type="project" value="UniProtKB-EC"/>
</dbReference>
<dbReference type="FunFam" id="3.10.120.10:FF:000009">
    <property type="entry name" value="Cytochrome b2, mitochondrial, putative"/>
    <property type="match status" value="1"/>
</dbReference>
<evidence type="ECO:0000256" key="19">
    <source>
        <dbReference type="ARBA" id="ARBA00075949"/>
    </source>
</evidence>
<evidence type="ECO:0000256" key="10">
    <source>
        <dbReference type="ARBA" id="ARBA00022946"/>
    </source>
</evidence>
<evidence type="ECO:0000256" key="9">
    <source>
        <dbReference type="ARBA" id="ARBA00022723"/>
    </source>
</evidence>
<keyword evidence="6" id="KW-0349">Heme</keyword>
<evidence type="ECO:0000256" key="8">
    <source>
        <dbReference type="ARBA" id="ARBA00022643"/>
    </source>
</evidence>
<name>A0A6A6T5T5_9PLEO</name>
<evidence type="ECO:0000259" key="24">
    <source>
        <dbReference type="PROSITE" id="PS51349"/>
    </source>
</evidence>
<keyword evidence="26" id="KW-1185">Reference proteome</keyword>
<dbReference type="SUPFAM" id="SSF51395">
    <property type="entry name" value="FMN-linked oxidoreductases"/>
    <property type="match status" value="1"/>
</dbReference>
<evidence type="ECO:0000256" key="17">
    <source>
        <dbReference type="ARBA" id="ARBA00066458"/>
    </source>
</evidence>
<dbReference type="Gene3D" id="3.20.20.70">
    <property type="entry name" value="Aldolase class I"/>
    <property type="match status" value="1"/>
</dbReference>
<dbReference type="Proteomes" id="UP000799324">
    <property type="component" value="Unassembled WGS sequence"/>
</dbReference>
<keyword evidence="5" id="KW-0813">Transport</keyword>
<comment type="similarity">
    <text evidence="16">In the N-terminal section; belongs to the cytochrome b5 family.</text>
</comment>
<evidence type="ECO:0000256" key="22">
    <source>
        <dbReference type="SAM" id="MobiDB-lite"/>
    </source>
</evidence>
<organism evidence="25 26">
    <name type="scientific">Lophiostoma macrostomum CBS 122681</name>
    <dbReference type="NCBI Taxonomy" id="1314788"/>
    <lineage>
        <taxon>Eukaryota</taxon>
        <taxon>Fungi</taxon>
        <taxon>Dikarya</taxon>
        <taxon>Ascomycota</taxon>
        <taxon>Pezizomycotina</taxon>
        <taxon>Dothideomycetes</taxon>
        <taxon>Pleosporomycetidae</taxon>
        <taxon>Pleosporales</taxon>
        <taxon>Lophiostomataceae</taxon>
        <taxon>Lophiostoma</taxon>
    </lineage>
</organism>
<keyword evidence="12" id="KW-0408">Iron</keyword>
<evidence type="ECO:0000256" key="13">
    <source>
        <dbReference type="ARBA" id="ARBA00023128"/>
    </source>
</evidence>
<dbReference type="GO" id="GO:0005758">
    <property type="term" value="C:mitochondrial intermembrane space"/>
    <property type="evidence" value="ECO:0007669"/>
    <property type="project" value="UniProtKB-SubCell"/>
</dbReference>
<keyword evidence="10" id="KW-0809">Transit peptide</keyword>
<comment type="subunit">
    <text evidence="4">Homotetramer.</text>
</comment>
<feature type="domain" description="FMN hydroxy acid dehydrogenase" evidence="24">
    <location>
        <begin position="129"/>
        <end position="488"/>
    </location>
</feature>
<evidence type="ECO:0000256" key="21">
    <source>
        <dbReference type="ARBA" id="ARBA00078938"/>
    </source>
</evidence>
<dbReference type="PROSITE" id="PS00191">
    <property type="entry name" value="CYTOCHROME_B5_1"/>
    <property type="match status" value="1"/>
</dbReference>
<sequence>MEARQTLSLDEIQKHNRPDDCWVAIEEKIWDVTEFLDIHPGGAEAILKYAGNDATQAYNEVHAPGMLEETLAADKFIGDLLPSNDMPPKSTIIEAAAAEASPQPPLLPQHQPSTQAQQPASLPLVYQKPPLHALISAADFQTVASHTLTPKAWAFYSSAATDLITHTQNKALTRRIMFRPRILKDVAHVSTSRTILGCSSSTPFFISPAAMARLAHPSGELALARGAAAEGIVQCISSNASYPLSAIVDAGVTDQPFFLQLYVNSDRAKTAELLRKAASLGIKGVFVTVDAPVPGKREADERIAAEAVVSAISGAVASNDKKGGGMGRLMAQYVEKRLVWQDIAWIKEVSGLPVVLKGVQSAADAVLACEYGAKGVMLSNHGGRSLDGAQPSILVLLELHRICPEIFDKLEIYVDGGFERGSDILKAVALGATAVGVGRPYLYSLTYGEEGVEHLTQVLKDELETSMRLCGITDIDDAHPGLVNTQDIDHLVANGESHDWIRWRPRAKI</sequence>
<dbReference type="PRINTS" id="PR00363">
    <property type="entry name" value="CYTOCHROMEB5"/>
</dbReference>
<keyword evidence="7" id="KW-0285">Flavoprotein</keyword>
<dbReference type="PANTHER" id="PTHR10578">
    <property type="entry name" value="S -2-HYDROXY-ACID OXIDASE-RELATED"/>
    <property type="match status" value="1"/>
</dbReference>
<dbReference type="EC" id="1.1.2.3" evidence="17"/>
<evidence type="ECO:0000256" key="12">
    <source>
        <dbReference type="ARBA" id="ARBA00023004"/>
    </source>
</evidence>
<evidence type="ECO:0000259" key="23">
    <source>
        <dbReference type="PROSITE" id="PS50255"/>
    </source>
</evidence>
<protein>
    <recommendedName>
        <fullName evidence="18">L-lactate dehydrogenase (cytochrome)</fullName>
        <ecNumber evidence="17">1.1.2.3</ecNumber>
    </recommendedName>
    <alternativeName>
        <fullName evidence="20">Cytochrome b2</fullName>
    </alternativeName>
    <alternativeName>
        <fullName evidence="19">Flavocytochrome b2</fullName>
    </alternativeName>
    <alternativeName>
        <fullName evidence="21">L-lactate ferricytochrome c oxidoreductase</fullName>
    </alternativeName>
</protein>
<dbReference type="EMBL" id="MU004355">
    <property type="protein sequence ID" value="KAF2655032.1"/>
    <property type="molecule type" value="Genomic_DNA"/>
</dbReference>
<dbReference type="PROSITE" id="PS50255">
    <property type="entry name" value="CYTOCHROME_B5_2"/>
    <property type="match status" value="1"/>
</dbReference>
<evidence type="ECO:0000256" key="20">
    <source>
        <dbReference type="ARBA" id="ARBA00078774"/>
    </source>
</evidence>
<dbReference type="GO" id="GO:0046872">
    <property type="term" value="F:metal ion binding"/>
    <property type="evidence" value="ECO:0007669"/>
    <property type="project" value="UniProtKB-KW"/>
</dbReference>
<dbReference type="Pfam" id="PF01070">
    <property type="entry name" value="FMN_dh"/>
    <property type="match status" value="1"/>
</dbReference>
<evidence type="ECO:0000256" key="7">
    <source>
        <dbReference type="ARBA" id="ARBA00022630"/>
    </source>
</evidence>
<dbReference type="OrthoDB" id="1925334at2759"/>
<evidence type="ECO:0000256" key="16">
    <source>
        <dbReference type="ARBA" id="ARBA00061589"/>
    </source>
</evidence>
<dbReference type="InterPro" id="IPR018506">
    <property type="entry name" value="Cyt_B5_heme-BS"/>
</dbReference>
<evidence type="ECO:0000256" key="3">
    <source>
        <dbReference type="ARBA" id="ARBA00004569"/>
    </source>
</evidence>
<comment type="similarity">
    <text evidence="15">In the C-terminal section; belongs to the FMN-dependent alpha-hydroxy acid dehydrogenase family.</text>
</comment>
<keyword evidence="13" id="KW-0496">Mitochondrion</keyword>
<evidence type="ECO:0000256" key="14">
    <source>
        <dbReference type="ARBA" id="ARBA00052399"/>
    </source>
</evidence>
<dbReference type="SMART" id="SM01117">
    <property type="entry name" value="Cyt-b5"/>
    <property type="match status" value="1"/>
</dbReference>
<dbReference type="CDD" id="cd02922">
    <property type="entry name" value="FCB2_FMN"/>
    <property type="match status" value="1"/>
</dbReference>
<evidence type="ECO:0000256" key="6">
    <source>
        <dbReference type="ARBA" id="ARBA00022617"/>
    </source>
</evidence>
<proteinExistence type="inferred from homology"/>
<dbReference type="Pfam" id="PF00173">
    <property type="entry name" value="Cyt-b5"/>
    <property type="match status" value="1"/>
</dbReference>
<evidence type="ECO:0000256" key="15">
    <source>
        <dbReference type="ARBA" id="ARBA00061137"/>
    </source>
</evidence>
<dbReference type="InterPro" id="IPR001199">
    <property type="entry name" value="Cyt_B5-like_heme/steroid-bd"/>
</dbReference>
<dbReference type="AlphaFoldDB" id="A0A6A6T5T5"/>
<feature type="domain" description="Cytochrome b5 heme-binding" evidence="23">
    <location>
        <begin position="4"/>
        <end position="81"/>
    </location>
</feature>
<accession>A0A6A6T5T5</accession>
<evidence type="ECO:0000256" key="4">
    <source>
        <dbReference type="ARBA" id="ARBA00011881"/>
    </source>
</evidence>
<comment type="catalytic activity">
    <reaction evidence="14">
        <text>(S)-lactate + 2 Fe(III)-[cytochrome c] = 2 Fe(II)-[cytochrome c] + pyruvate + 2 H(+)</text>
        <dbReference type="Rhea" id="RHEA:19909"/>
        <dbReference type="Rhea" id="RHEA-COMP:10350"/>
        <dbReference type="Rhea" id="RHEA-COMP:14399"/>
        <dbReference type="ChEBI" id="CHEBI:15361"/>
        <dbReference type="ChEBI" id="CHEBI:15378"/>
        <dbReference type="ChEBI" id="CHEBI:16651"/>
        <dbReference type="ChEBI" id="CHEBI:29033"/>
        <dbReference type="ChEBI" id="CHEBI:29034"/>
        <dbReference type="EC" id="1.1.2.3"/>
    </reaction>
    <physiologicalReaction direction="left-to-right" evidence="14">
        <dbReference type="Rhea" id="RHEA:19910"/>
    </physiologicalReaction>
</comment>
<dbReference type="FunFam" id="3.20.20.70:FF:000062">
    <property type="entry name" value="Cytochrome b2, mitochondrial, putative"/>
    <property type="match status" value="1"/>
</dbReference>
<evidence type="ECO:0000313" key="26">
    <source>
        <dbReference type="Proteomes" id="UP000799324"/>
    </source>
</evidence>
<keyword evidence="9" id="KW-0479">Metal-binding</keyword>
<keyword evidence="11" id="KW-0560">Oxidoreductase</keyword>